<dbReference type="Pfam" id="PF17820">
    <property type="entry name" value="PDZ_6"/>
    <property type="match status" value="1"/>
</dbReference>
<dbReference type="FunFam" id="2.30.42.10:FF:000107">
    <property type="entry name" value="26S proteasome non-ATPase regulatory subunit 9"/>
    <property type="match status" value="1"/>
</dbReference>
<comment type="similarity">
    <text evidence="1">Belongs to the proteasome subunit p27 family.</text>
</comment>
<dbReference type="GO" id="GO:0005634">
    <property type="term" value="C:nucleus"/>
    <property type="evidence" value="ECO:0007669"/>
    <property type="project" value="TreeGrafter"/>
</dbReference>
<dbReference type="PANTHER" id="PTHR12651">
    <property type="entry name" value="26S PROTEASOME NON-ATPASE REGULATORY SUBUNIT 9"/>
    <property type="match status" value="1"/>
</dbReference>
<gene>
    <name evidence="5" type="primary">PSMD9</name>
    <name evidence="5" type="ORF">SNAT2548_LOCUS31821</name>
</gene>
<dbReference type="Gene3D" id="6.10.140.1710">
    <property type="match status" value="1"/>
</dbReference>
<name>A0A812UCA4_9DINO</name>
<dbReference type="OrthoDB" id="72325at2759"/>
<sequence>MDPAAMEEFRKLDQEKNRLEAEIKTLYEYLTEDGMPGISGPLVDDEGFPRGDIDLYAVRQARNKYVCAQTDHIEVMKKIEQAITALHAGAKVHVPRSAPAAPTEGPPEDEPMGENQNVLVQVKLAAPFAEIDEVSAGSPAEAAGLRVGDLVCRFGTVNLQDTGDLNACFNAIRDLVPRSAGTTIPVTVLRGESPARVELQLTPQQWAGRGLLGCHMNPKP</sequence>
<feature type="region of interest" description="Disordered" evidence="3">
    <location>
        <begin position="94"/>
        <end position="113"/>
    </location>
</feature>
<reference evidence="5" key="1">
    <citation type="submission" date="2021-02" db="EMBL/GenBank/DDBJ databases">
        <authorList>
            <person name="Dougan E. K."/>
            <person name="Rhodes N."/>
            <person name="Thang M."/>
            <person name="Chan C."/>
        </authorList>
    </citation>
    <scope>NUCLEOTIDE SEQUENCE</scope>
</reference>
<dbReference type="InterPro" id="IPR040815">
    <property type="entry name" value="Nas2_N"/>
</dbReference>
<dbReference type="Proteomes" id="UP000604046">
    <property type="component" value="Unassembled WGS sequence"/>
</dbReference>
<evidence type="ECO:0000313" key="5">
    <source>
        <dbReference type="EMBL" id="CAE7563083.1"/>
    </source>
</evidence>
<dbReference type="AlphaFoldDB" id="A0A812UCA4"/>
<dbReference type="EMBL" id="CAJNDS010002678">
    <property type="protein sequence ID" value="CAE7563083.1"/>
    <property type="molecule type" value="Genomic_DNA"/>
</dbReference>
<evidence type="ECO:0000259" key="4">
    <source>
        <dbReference type="SMART" id="SM00228"/>
    </source>
</evidence>
<dbReference type="GO" id="GO:0005737">
    <property type="term" value="C:cytoplasm"/>
    <property type="evidence" value="ECO:0007669"/>
    <property type="project" value="TreeGrafter"/>
</dbReference>
<dbReference type="InterPro" id="IPR035269">
    <property type="entry name" value="PSMD9"/>
</dbReference>
<dbReference type="SMART" id="SM00228">
    <property type="entry name" value="PDZ"/>
    <property type="match status" value="1"/>
</dbReference>
<dbReference type="PANTHER" id="PTHR12651:SF1">
    <property type="entry name" value="26S PROTEASOME NON-ATPASE REGULATORY SUBUNIT 9"/>
    <property type="match status" value="1"/>
</dbReference>
<evidence type="ECO:0000256" key="2">
    <source>
        <dbReference type="ARBA" id="ARBA00023186"/>
    </source>
</evidence>
<dbReference type="InterPro" id="IPR001478">
    <property type="entry name" value="PDZ"/>
</dbReference>
<evidence type="ECO:0000256" key="1">
    <source>
        <dbReference type="ARBA" id="ARBA00005256"/>
    </source>
</evidence>
<dbReference type="SUPFAM" id="SSF50156">
    <property type="entry name" value="PDZ domain-like"/>
    <property type="match status" value="1"/>
</dbReference>
<dbReference type="InterPro" id="IPR041489">
    <property type="entry name" value="PDZ_6"/>
</dbReference>
<dbReference type="Pfam" id="PF18265">
    <property type="entry name" value="Nas2_N"/>
    <property type="match status" value="1"/>
</dbReference>
<accession>A0A812UCA4</accession>
<dbReference type="InterPro" id="IPR036034">
    <property type="entry name" value="PDZ_sf"/>
</dbReference>
<proteinExistence type="inferred from homology"/>
<keyword evidence="6" id="KW-1185">Reference proteome</keyword>
<dbReference type="Gene3D" id="2.30.42.10">
    <property type="match status" value="1"/>
</dbReference>
<protein>
    <submittedName>
        <fullName evidence="5">PSMD9 protein</fullName>
    </submittedName>
</protein>
<evidence type="ECO:0000256" key="3">
    <source>
        <dbReference type="SAM" id="MobiDB-lite"/>
    </source>
</evidence>
<comment type="caution">
    <text evidence="5">The sequence shown here is derived from an EMBL/GenBank/DDBJ whole genome shotgun (WGS) entry which is preliminary data.</text>
</comment>
<feature type="domain" description="PDZ" evidence="4">
    <location>
        <begin position="116"/>
        <end position="192"/>
    </location>
</feature>
<keyword evidence="2" id="KW-0143">Chaperone</keyword>
<organism evidence="5 6">
    <name type="scientific">Symbiodinium natans</name>
    <dbReference type="NCBI Taxonomy" id="878477"/>
    <lineage>
        <taxon>Eukaryota</taxon>
        <taxon>Sar</taxon>
        <taxon>Alveolata</taxon>
        <taxon>Dinophyceae</taxon>
        <taxon>Suessiales</taxon>
        <taxon>Symbiodiniaceae</taxon>
        <taxon>Symbiodinium</taxon>
    </lineage>
</organism>
<dbReference type="GO" id="GO:0070682">
    <property type="term" value="P:proteasome regulatory particle assembly"/>
    <property type="evidence" value="ECO:0007669"/>
    <property type="project" value="InterPro"/>
</dbReference>
<evidence type="ECO:0000313" key="6">
    <source>
        <dbReference type="Proteomes" id="UP000604046"/>
    </source>
</evidence>